<reference evidence="2" key="1">
    <citation type="submission" date="2021-01" db="EMBL/GenBank/DDBJ databases">
        <authorList>
            <person name="Corre E."/>
            <person name="Pelletier E."/>
            <person name="Niang G."/>
            <person name="Scheremetjew M."/>
            <person name="Finn R."/>
            <person name="Kale V."/>
            <person name="Holt S."/>
            <person name="Cochrane G."/>
            <person name="Meng A."/>
            <person name="Brown T."/>
            <person name="Cohen L."/>
        </authorList>
    </citation>
    <scope>NUCLEOTIDE SEQUENCE</scope>
    <source>
        <strain evidence="2">NIES-2562</strain>
    </source>
</reference>
<accession>A0A7S3G645</accession>
<evidence type="ECO:0000256" key="1">
    <source>
        <dbReference type="SAM" id="MobiDB-lite"/>
    </source>
</evidence>
<proteinExistence type="predicted"/>
<feature type="region of interest" description="Disordered" evidence="1">
    <location>
        <begin position="138"/>
        <end position="186"/>
    </location>
</feature>
<dbReference type="AlphaFoldDB" id="A0A7S3G645"/>
<dbReference type="EMBL" id="HBIB01025142">
    <property type="protein sequence ID" value="CAE0254115.1"/>
    <property type="molecule type" value="Transcribed_RNA"/>
</dbReference>
<sequence length="186" mass="20976">MTKQAVLSRLGWLNIWNPLYADIYYELDLAIRDERLMAIALVKLAIREPGENWIDETYNGQGFELPATWTQEVPFKGKLTLEYFTEEGAMSIALRKELIGTTLLDIEDGRGWFDDWVDKAKAIRRAKLAADQRELVTAGTDFVVPDEGEDKKESGSEKGSERGGDMDRLHEAGEESSSSRRSMSPA</sequence>
<protein>
    <submittedName>
        <fullName evidence="2">Uncharacterized protein</fullName>
    </submittedName>
</protein>
<organism evidence="2">
    <name type="scientific">Palpitomonas bilix</name>
    <dbReference type="NCBI Taxonomy" id="652834"/>
    <lineage>
        <taxon>Eukaryota</taxon>
        <taxon>Eukaryota incertae sedis</taxon>
    </lineage>
</organism>
<evidence type="ECO:0000313" key="2">
    <source>
        <dbReference type="EMBL" id="CAE0254115.1"/>
    </source>
</evidence>
<feature type="compositionally biased region" description="Basic and acidic residues" evidence="1">
    <location>
        <begin position="149"/>
        <end position="173"/>
    </location>
</feature>
<name>A0A7S3G645_9EUKA</name>
<gene>
    <name evidence="2" type="ORF">PBIL07802_LOCUS16357</name>
</gene>